<comment type="caution">
    <text evidence="1">The sequence shown here is derived from an EMBL/GenBank/DDBJ whole genome shotgun (WGS) entry which is preliminary data.</text>
</comment>
<accession>A0A420W1R4</accession>
<keyword evidence="2" id="KW-1185">Reference proteome</keyword>
<dbReference type="EMBL" id="RBWS01000005">
    <property type="protein sequence ID" value="RKO72484.1"/>
    <property type="molecule type" value="Genomic_DNA"/>
</dbReference>
<name>A0A420W1R4_9SPHI</name>
<sequence length="103" mass="11762">MEQKAVNTTCLGSKTYDDFYYKTTLDFKDSKIRFAPNYKYFESPGGGEYPLNGTNHFMSKKALYGSNGKVARKSLQEGLDAFITKYMGNFSKHINDSKSNNNW</sequence>
<organism evidence="1 2">
    <name type="scientific">Sphingobacterium puteale</name>
    <dbReference type="NCBI Taxonomy" id="2420510"/>
    <lineage>
        <taxon>Bacteria</taxon>
        <taxon>Pseudomonadati</taxon>
        <taxon>Bacteroidota</taxon>
        <taxon>Sphingobacteriia</taxon>
        <taxon>Sphingobacteriales</taxon>
        <taxon>Sphingobacteriaceae</taxon>
        <taxon>Sphingobacterium</taxon>
    </lineage>
</organism>
<dbReference type="AlphaFoldDB" id="A0A420W1R4"/>
<evidence type="ECO:0000313" key="1">
    <source>
        <dbReference type="EMBL" id="RKO72484.1"/>
    </source>
</evidence>
<reference evidence="1 2" key="1">
    <citation type="submission" date="2018-10" db="EMBL/GenBank/DDBJ databases">
        <title>Sphingobacterium sp. M05W1-28.</title>
        <authorList>
            <person name="Cai H."/>
        </authorList>
    </citation>
    <scope>NUCLEOTIDE SEQUENCE [LARGE SCALE GENOMIC DNA]</scope>
    <source>
        <strain evidence="1 2">M05W1-28</strain>
    </source>
</reference>
<gene>
    <name evidence="1" type="ORF">D7322_06735</name>
</gene>
<proteinExistence type="predicted"/>
<evidence type="ECO:0000313" key="2">
    <source>
        <dbReference type="Proteomes" id="UP000282423"/>
    </source>
</evidence>
<dbReference type="Proteomes" id="UP000282423">
    <property type="component" value="Unassembled WGS sequence"/>
</dbReference>
<protein>
    <submittedName>
        <fullName evidence="1">Uncharacterized protein</fullName>
    </submittedName>
</protein>